<dbReference type="InterPro" id="IPR038717">
    <property type="entry name" value="Tc1-like_DDE_dom"/>
</dbReference>
<evidence type="ECO:0000313" key="2">
    <source>
        <dbReference type="EMBL" id="CAB3257295.1"/>
    </source>
</evidence>
<dbReference type="InterPro" id="IPR036397">
    <property type="entry name" value="RNaseH_sf"/>
</dbReference>
<protein>
    <recommendedName>
        <fullName evidence="1">Tc1-like transposase DDE domain-containing protein</fullName>
    </recommendedName>
</protein>
<gene>
    <name evidence="2" type="ORF">APLA_LOCUS15880</name>
</gene>
<comment type="caution">
    <text evidence="2">The sequence shown here is derived from an EMBL/GenBank/DDBJ whole genome shotgun (WGS) entry which is preliminary data.</text>
</comment>
<dbReference type="Proteomes" id="UP000494256">
    <property type="component" value="Unassembled WGS sequence"/>
</dbReference>
<organism evidence="2 3">
    <name type="scientific">Arctia plantaginis</name>
    <name type="common">Wood tiger moth</name>
    <name type="synonym">Phalaena plantaginis</name>
    <dbReference type="NCBI Taxonomy" id="874455"/>
    <lineage>
        <taxon>Eukaryota</taxon>
        <taxon>Metazoa</taxon>
        <taxon>Ecdysozoa</taxon>
        <taxon>Arthropoda</taxon>
        <taxon>Hexapoda</taxon>
        <taxon>Insecta</taxon>
        <taxon>Pterygota</taxon>
        <taxon>Neoptera</taxon>
        <taxon>Endopterygota</taxon>
        <taxon>Lepidoptera</taxon>
        <taxon>Glossata</taxon>
        <taxon>Ditrysia</taxon>
        <taxon>Noctuoidea</taxon>
        <taxon>Erebidae</taxon>
        <taxon>Arctiinae</taxon>
        <taxon>Arctia</taxon>
    </lineage>
</organism>
<dbReference type="GO" id="GO:0003676">
    <property type="term" value="F:nucleic acid binding"/>
    <property type="evidence" value="ECO:0007669"/>
    <property type="project" value="InterPro"/>
</dbReference>
<name>A0A8S1BG62_ARCPL</name>
<evidence type="ECO:0000259" key="1">
    <source>
        <dbReference type="Pfam" id="PF13358"/>
    </source>
</evidence>
<dbReference type="AlphaFoldDB" id="A0A8S1BG62"/>
<sequence>MPSLTSIFGDTNLEGVIFQQDNAPCHKPATTMRWFTENNIDLFDWPAQSPDLNPIEHLWSISKRKIKEHSITSKTALKNALVQEWHAITREDCTNLYAACQL</sequence>
<proteinExistence type="predicted"/>
<accession>A0A8S1BG62</accession>
<dbReference type="Pfam" id="PF13358">
    <property type="entry name" value="DDE_3"/>
    <property type="match status" value="1"/>
</dbReference>
<dbReference type="EMBL" id="CADEBD010000530">
    <property type="protein sequence ID" value="CAB3257295.1"/>
    <property type="molecule type" value="Genomic_DNA"/>
</dbReference>
<dbReference type="Gene3D" id="3.30.420.10">
    <property type="entry name" value="Ribonuclease H-like superfamily/Ribonuclease H"/>
    <property type="match status" value="1"/>
</dbReference>
<dbReference type="OrthoDB" id="671595at2759"/>
<feature type="domain" description="Tc1-like transposase DDE" evidence="1">
    <location>
        <begin position="15"/>
        <end position="77"/>
    </location>
</feature>
<reference evidence="2 3" key="1">
    <citation type="submission" date="2020-04" db="EMBL/GenBank/DDBJ databases">
        <authorList>
            <person name="Wallbank WR R."/>
            <person name="Pardo Diaz C."/>
            <person name="Kozak K."/>
            <person name="Martin S."/>
            <person name="Jiggins C."/>
            <person name="Moest M."/>
            <person name="Warren A I."/>
            <person name="Byers J.R.P. K."/>
            <person name="Montejo-Kovacevich G."/>
            <person name="Yen C E."/>
        </authorList>
    </citation>
    <scope>NUCLEOTIDE SEQUENCE [LARGE SCALE GENOMIC DNA]</scope>
</reference>
<evidence type="ECO:0000313" key="3">
    <source>
        <dbReference type="Proteomes" id="UP000494256"/>
    </source>
</evidence>